<keyword evidence="5" id="KW-0862">Zinc</keyword>
<organism evidence="10 11">
    <name type="scientific">Intestinibacter bartlettii</name>
    <dbReference type="NCBI Taxonomy" id="261299"/>
    <lineage>
        <taxon>Bacteria</taxon>
        <taxon>Bacillati</taxon>
        <taxon>Bacillota</taxon>
        <taxon>Clostridia</taxon>
        <taxon>Peptostreptococcales</taxon>
        <taxon>Peptostreptococcaceae</taxon>
        <taxon>Intestinibacter</taxon>
    </lineage>
</organism>
<dbReference type="CDD" id="cd18137">
    <property type="entry name" value="HLD_clamp_pol_III_gamma_tau"/>
    <property type="match status" value="1"/>
</dbReference>
<evidence type="ECO:0000256" key="5">
    <source>
        <dbReference type="ARBA" id="ARBA00022833"/>
    </source>
</evidence>
<feature type="domain" description="AAA+ ATPase" evidence="9">
    <location>
        <begin position="36"/>
        <end position="178"/>
    </location>
</feature>
<dbReference type="InterPro" id="IPR003593">
    <property type="entry name" value="AAA+_ATPase"/>
</dbReference>
<dbReference type="Pfam" id="PF13177">
    <property type="entry name" value="DNA_pol3_delta2"/>
    <property type="match status" value="1"/>
</dbReference>
<keyword evidence="2" id="KW-0235">DNA replication</keyword>
<comment type="catalytic activity">
    <reaction evidence="8">
        <text>DNA(n) + a 2'-deoxyribonucleoside 5'-triphosphate = DNA(n+1) + diphosphate</text>
        <dbReference type="Rhea" id="RHEA:22508"/>
        <dbReference type="Rhea" id="RHEA-COMP:17339"/>
        <dbReference type="Rhea" id="RHEA-COMP:17340"/>
        <dbReference type="ChEBI" id="CHEBI:33019"/>
        <dbReference type="ChEBI" id="CHEBI:61560"/>
        <dbReference type="ChEBI" id="CHEBI:173112"/>
        <dbReference type="EC" id="2.7.7.7"/>
    </reaction>
</comment>
<dbReference type="SMART" id="SM00382">
    <property type="entry name" value="AAA"/>
    <property type="match status" value="1"/>
</dbReference>
<keyword evidence="3" id="KW-0479">Metal-binding</keyword>
<dbReference type="PANTHER" id="PTHR11669">
    <property type="entry name" value="REPLICATION FACTOR C / DNA POLYMERASE III GAMMA-TAU SUBUNIT"/>
    <property type="match status" value="1"/>
</dbReference>
<sequence>MHKALYRVYRPTNFSDVVGQEHIVRTLKNQIENNNVGHAYLFCGTRGTGKTSTAKIFSRAVNCTNLHNDEPCNECESCREILEDKTMDVVEIDAASNNSVDDIRELRENVKYSPAKSKYKVYIIDEVHMLSQGAFNALLKTLEEPPSYVIFILATTEPHKIPATILSRCQRFDFKRVTVKDISSRMKYICEKEGIEADEKALNLIARNSQGALRDALSILDQCISFEGHTIRYNDVIELLGSVNIEQLFDLADSIIKEDTKKSLQILNDFIIWGKDVRNLVNDLIDHFRNLMVCKISNDLDEIISLPEETIDLLKQQAQTIDTNNLIRVLNILSETQDGMKASSNPRVLMEVTMMKIAQPMFDESKEALIKRIENLEQKIESGNIKVNHISTNQSVDNFNKSEPVGNNPAETQQEENIEYENLKDDDVKLIQKSWKNILQKMKEDRQQITRALLQDVDSFNIAEDTLYIIFTDNYSFAKNKLDSPQTIQYVEKVIREVLNRSFSVKIVFKSQLLNLNTEIKKEDKGEQILKDIVSEDILEVKDSIEKS</sequence>
<evidence type="ECO:0000256" key="8">
    <source>
        <dbReference type="ARBA" id="ARBA00049244"/>
    </source>
</evidence>
<evidence type="ECO:0000256" key="2">
    <source>
        <dbReference type="ARBA" id="ARBA00022705"/>
    </source>
</evidence>
<keyword evidence="6" id="KW-0067">ATP-binding</keyword>
<dbReference type="InterPro" id="IPR022754">
    <property type="entry name" value="DNA_pol_III_gamma-3"/>
</dbReference>
<evidence type="ECO:0000313" key="11">
    <source>
        <dbReference type="Proteomes" id="UP001196301"/>
    </source>
</evidence>
<dbReference type="GO" id="GO:0003887">
    <property type="term" value="F:DNA-directed DNA polymerase activity"/>
    <property type="evidence" value="ECO:0007669"/>
    <property type="project" value="UniProtKB-EC"/>
</dbReference>
<name>A0ABS6E0B3_9FIRM</name>
<dbReference type="InterPro" id="IPR005790">
    <property type="entry name" value="DNA_polIII_delta"/>
</dbReference>
<dbReference type="CDD" id="cd00009">
    <property type="entry name" value="AAA"/>
    <property type="match status" value="1"/>
</dbReference>
<dbReference type="PANTHER" id="PTHR11669:SF0">
    <property type="entry name" value="PROTEIN STICHEL-LIKE 2"/>
    <property type="match status" value="1"/>
</dbReference>
<accession>A0ABS6E0B3</accession>
<evidence type="ECO:0000313" key="10">
    <source>
        <dbReference type="EMBL" id="MBU5337422.1"/>
    </source>
</evidence>
<dbReference type="NCBIfam" id="NF004046">
    <property type="entry name" value="PRK05563.1"/>
    <property type="match status" value="1"/>
</dbReference>
<dbReference type="InterPro" id="IPR045085">
    <property type="entry name" value="HLD_clamp_pol_III_gamma_tau"/>
</dbReference>
<evidence type="ECO:0000256" key="6">
    <source>
        <dbReference type="ARBA" id="ARBA00022840"/>
    </source>
</evidence>
<evidence type="ECO:0000256" key="1">
    <source>
        <dbReference type="ARBA" id="ARBA00012417"/>
    </source>
</evidence>
<proteinExistence type="predicted"/>
<reference evidence="10 11" key="1">
    <citation type="submission" date="2021-06" db="EMBL/GenBank/DDBJ databases">
        <authorList>
            <person name="Sun Q."/>
            <person name="Li D."/>
        </authorList>
    </citation>
    <scope>NUCLEOTIDE SEQUENCE [LARGE SCALE GENOMIC DNA]</scope>
    <source>
        <strain evidence="10 11">N19</strain>
    </source>
</reference>
<comment type="caution">
    <text evidence="10">The sequence shown here is derived from an EMBL/GenBank/DDBJ whole genome shotgun (WGS) entry which is preliminary data.</text>
</comment>
<evidence type="ECO:0000256" key="3">
    <source>
        <dbReference type="ARBA" id="ARBA00022723"/>
    </source>
</evidence>
<keyword evidence="7" id="KW-0239">DNA-directed DNA polymerase</keyword>
<evidence type="ECO:0000256" key="4">
    <source>
        <dbReference type="ARBA" id="ARBA00022741"/>
    </source>
</evidence>
<keyword evidence="4" id="KW-0547">Nucleotide-binding</keyword>
<dbReference type="RefSeq" id="WP_216572119.1">
    <property type="nucleotide sequence ID" value="NZ_JAHLOQ010000057.1"/>
</dbReference>
<dbReference type="InterPro" id="IPR050238">
    <property type="entry name" value="DNA_Rep/Repair_Clamp_Loader"/>
</dbReference>
<evidence type="ECO:0000256" key="7">
    <source>
        <dbReference type="ARBA" id="ARBA00022932"/>
    </source>
</evidence>
<dbReference type="Pfam" id="PF22608">
    <property type="entry name" value="DNAX_ATPase_lid"/>
    <property type="match status" value="1"/>
</dbReference>
<protein>
    <recommendedName>
        <fullName evidence="1">DNA-directed DNA polymerase</fullName>
        <ecNumber evidence="1">2.7.7.7</ecNumber>
    </recommendedName>
</protein>
<dbReference type="Proteomes" id="UP001196301">
    <property type="component" value="Unassembled WGS sequence"/>
</dbReference>
<dbReference type="NCBIfam" id="TIGR01128">
    <property type="entry name" value="holA"/>
    <property type="match status" value="1"/>
</dbReference>
<dbReference type="NCBIfam" id="TIGR02397">
    <property type="entry name" value="dnaX_nterm"/>
    <property type="match status" value="1"/>
</dbReference>
<dbReference type="EMBL" id="JAHLOQ010000057">
    <property type="protein sequence ID" value="MBU5337422.1"/>
    <property type="molecule type" value="Genomic_DNA"/>
</dbReference>
<keyword evidence="10" id="KW-0548">Nucleotidyltransferase</keyword>
<evidence type="ECO:0000259" key="9">
    <source>
        <dbReference type="SMART" id="SM00382"/>
    </source>
</evidence>
<dbReference type="EC" id="2.7.7.7" evidence="1"/>
<dbReference type="InterPro" id="IPR012763">
    <property type="entry name" value="DNA_pol_III_sug/sutau_N"/>
</dbReference>
<gene>
    <name evidence="10" type="primary">dnaX</name>
    <name evidence="10" type="ORF">KQI20_13335</name>
</gene>
<dbReference type="Pfam" id="PF12169">
    <property type="entry name" value="DNA_pol3_gamma3"/>
    <property type="match status" value="1"/>
</dbReference>
<keyword evidence="11" id="KW-1185">Reference proteome</keyword>
<keyword evidence="10" id="KW-0808">Transferase</keyword>